<keyword evidence="6 16" id="KW-0812">Transmembrane</keyword>
<evidence type="ECO:0000256" key="7">
    <source>
        <dbReference type="ARBA" id="ARBA00022824"/>
    </source>
</evidence>
<evidence type="ECO:0000256" key="3">
    <source>
        <dbReference type="ARBA" id="ARBA00004477"/>
    </source>
</evidence>
<evidence type="ECO:0000256" key="13">
    <source>
        <dbReference type="ARBA" id="ARBA00023136"/>
    </source>
</evidence>
<dbReference type="PANTHER" id="PTHR10835">
    <property type="entry name" value="SQUALENE MONOOXYGENASE"/>
    <property type="match status" value="1"/>
</dbReference>
<evidence type="ECO:0000256" key="14">
    <source>
        <dbReference type="ARBA" id="ARBA00023221"/>
    </source>
</evidence>
<dbReference type="InterPro" id="IPR036188">
    <property type="entry name" value="FAD/NAD-bd_sf"/>
</dbReference>
<dbReference type="GO" id="GO:0006696">
    <property type="term" value="P:ergosterol biosynthetic process"/>
    <property type="evidence" value="ECO:0007669"/>
    <property type="project" value="TreeGrafter"/>
</dbReference>
<keyword evidence="10" id="KW-0752">Steroid biosynthesis</keyword>
<evidence type="ECO:0000256" key="9">
    <source>
        <dbReference type="ARBA" id="ARBA00022848"/>
    </source>
</evidence>
<dbReference type="SUPFAM" id="SSF51905">
    <property type="entry name" value="FAD/NAD(P)-binding domain"/>
    <property type="match status" value="1"/>
</dbReference>
<comment type="catalytic activity">
    <reaction evidence="16">
        <text>squalene + reduced [NADPH--hemoprotein reductase] + O2 = (S)-2,3-epoxysqualene + oxidized [NADPH--hemoprotein reductase] + H2O + H(+)</text>
        <dbReference type="Rhea" id="RHEA:25282"/>
        <dbReference type="Rhea" id="RHEA-COMP:11964"/>
        <dbReference type="Rhea" id="RHEA-COMP:11965"/>
        <dbReference type="ChEBI" id="CHEBI:15377"/>
        <dbReference type="ChEBI" id="CHEBI:15378"/>
        <dbReference type="ChEBI" id="CHEBI:15379"/>
        <dbReference type="ChEBI" id="CHEBI:15440"/>
        <dbReference type="ChEBI" id="CHEBI:15441"/>
        <dbReference type="ChEBI" id="CHEBI:57618"/>
        <dbReference type="ChEBI" id="CHEBI:58210"/>
        <dbReference type="EC" id="1.14.14.17"/>
    </reaction>
</comment>
<dbReference type="InterPro" id="IPR040125">
    <property type="entry name" value="Squalene_monox"/>
</dbReference>
<keyword evidence="12 16" id="KW-0560">Oxidoreductase</keyword>
<name>A0A318Z5W4_9EURO</name>
<keyword evidence="10" id="KW-0444">Lipid biosynthesis</keyword>
<dbReference type="UniPathway" id="UPA00767">
    <property type="reaction ID" value="UER00752"/>
</dbReference>
<feature type="domain" description="Squalene epoxidase" evidence="17">
    <location>
        <begin position="180"/>
        <end position="455"/>
    </location>
</feature>
<dbReference type="RefSeq" id="XP_025427729.1">
    <property type="nucleotide sequence ID" value="XM_025573725.1"/>
</dbReference>
<dbReference type="GeneID" id="37074953"/>
<keyword evidence="11 16" id="KW-1133">Transmembrane helix</keyword>
<dbReference type="FunFam" id="3.50.50.60:FF:000166">
    <property type="entry name" value="Squalene monooxygenase Erg1"/>
    <property type="match status" value="1"/>
</dbReference>
<organism evidence="18 19">
    <name type="scientific">Aspergillus saccharolyticus JOP 1030-1</name>
    <dbReference type="NCBI Taxonomy" id="1450539"/>
    <lineage>
        <taxon>Eukaryota</taxon>
        <taxon>Fungi</taxon>
        <taxon>Dikarya</taxon>
        <taxon>Ascomycota</taxon>
        <taxon>Pezizomycotina</taxon>
        <taxon>Eurotiomycetes</taxon>
        <taxon>Eurotiomycetidae</taxon>
        <taxon>Eurotiales</taxon>
        <taxon>Aspergillaceae</taxon>
        <taxon>Aspergillus</taxon>
        <taxon>Aspergillus subgen. Circumdati</taxon>
    </lineage>
</organism>
<evidence type="ECO:0000256" key="10">
    <source>
        <dbReference type="ARBA" id="ARBA00022955"/>
    </source>
</evidence>
<reference evidence="18 19" key="1">
    <citation type="submission" date="2016-12" db="EMBL/GenBank/DDBJ databases">
        <title>The genomes of Aspergillus section Nigri reveals drivers in fungal speciation.</title>
        <authorList>
            <consortium name="DOE Joint Genome Institute"/>
            <person name="Vesth T.C."/>
            <person name="Nybo J."/>
            <person name="Theobald S."/>
            <person name="Brandl J."/>
            <person name="Frisvad J.C."/>
            <person name="Nielsen K.F."/>
            <person name="Lyhne E.K."/>
            <person name="Kogle M.E."/>
            <person name="Kuo A."/>
            <person name="Riley R."/>
            <person name="Clum A."/>
            <person name="Nolan M."/>
            <person name="Lipzen A."/>
            <person name="Salamov A."/>
            <person name="Henrissat B."/>
            <person name="Wiebenga A."/>
            <person name="De Vries R.P."/>
            <person name="Grigoriev I.V."/>
            <person name="Mortensen U.H."/>
            <person name="Andersen M.R."/>
            <person name="Baker S.E."/>
        </authorList>
    </citation>
    <scope>NUCLEOTIDE SEQUENCE [LARGE SCALE GENOMIC DNA]</scope>
    <source>
        <strain evidence="18 19">JOP 1030-1</strain>
    </source>
</reference>
<keyword evidence="14" id="KW-0753">Steroid metabolism</keyword>
<comment type="pathway">
    <text evidence="15">Steroid metabolism; ergosterol biosynthesis.</text>
</comment>
<dbReference type="AlphaFoldDB" id="A0A318Z5W4"/>
<evidence type="ECO:0000256" key="6">
    <source>
        <dbReference type="ARBA" id="ARBA00022692"/>
    </source>
</evidence>
<comment type="cofactor">
    <cofactor evidence="1 16">
        <name>FAD</name>
        <dbReference type="ChEBI" id="CHEBI:57692"/>
    </cofactor>
</comment>
<comment type="similarity">
    <text evidence="4 16">Belongs to the squalene monooxygenase family.</text>
</comment>
<evidence type="ECO:0000256" key="4">
    <source>
        <dbReference type="ARBA" id="ARBA00008802"/>
    </source>
</evidence>
<dbReference type="GO" id="GO:0050660">
    <property type="term" value="F:flavin adenine dinucleotide binding"/>
    <property type="evidence" value="ECO:0007669"/>
    <property type="project" value="UniProtKB-UniRule"/>
</dbReference>
<evidence type="ECO:0000256" key="15">
    <source>
        <dbReference type="ARBA" id="ARBA00029435"/>
    </source>
</evidence>
<feature type="transmembrane region" description="Helical" evidence="16">
    <location>
        <begin position="425"/>
        <end position="442"/>
    </location>
</feature>
<evidence type="ECO:0000256" key="1">
    <source>
        <dbReference type="ARBA" id="ARBA00001974"/>
    </source>
</evidence>
<dbReference type="Pfam" id="PF08491">
    <property type="entry name" value="SE"/>
    <property type="match status" value="1"/>
</dbReference>
<proteinExistence type="inferred from homology"/>
<dbReference type="OrthoDB" id="1678617at2759"/>
<dbReference type="EMBL" id="KZ821260">
    <property type="protein sequence ID" value="PYH41747.1"/>
    <property type="molecule type" value="Genomic_DNA"/>
</dbReference>
<feature type="transmembrane region" description="Helical" evidence="16">
    <location>
        <begin position="454"/>
        <end position="474"/>
    </location>
</feature>
<evidence type="ECO:0000256" key="8">
    <source>
        <dbReference type="ARBA" id="ARBA00022827"/>
    </source>
</evidence>
<keyword evidence="9" id="KW-0492">Microsome</keyword>
<evidence type="ECO:0000313" key="18">
    <source>
        <dbReference type="EMBL" id="PYH41747.1"/>
    </source>
</evidence>
<protein>
    <recommendedName>
        <fullName evidence="16">Squalene monooxygenase</fullName>
        <ecNumber evidence="16">1.14.14.17</ecNumber>
    </recommendedName>
</protein>
<dbReference type="EC" id="1.14.14.17" evidence="16"/>
<evidence type="ECO:0000313" key="19">
    <source>
        <dbReference type="Proteomes" id="UP000248349"/>
    </source>
</evidence>
<evidence type="ECO:0000256" key="11">
    <source>
        <dbReference type="ARBA" id="ARBA00022989"/>
    </source>
</evidence>
<keyword evidence="8 16" id="KW-0274">FAD</keyword>
<accession>A0A318Z5W4</accession>
<dbReference type="PANTHER" id="PTHR10835:SF0">
    <property type="entry name" value="SQUALENE MONOOXYGENASE"/>
    <property type="match status" value="1"/>
</dbReference>
<evidence type="ECO:0000256" key="5">
    <source>
        <dbReference type="ARBA" id="ARBA00022630"/>
    </source>
</evidence>
<sequence length="478" mass="52328">MATAVANGHATPSADAAKQRRLAHHDADVVIVGAGILGCALAVTLGRQGRSVLLLENSLKEPDRIVGELLQPGGVQALEQLGLADCLEGIDAIPVEGYYITYFGKPVEIPYPKPSPTTPPPQGRCFHHGRFVMKLRAAAMACPNVTVVETKATELITCAHTKQVLGVECVTKDMKDCYFGQLTVVADGYASKFRKQHHTRTPEVRSRFWGLELIDPVMPKPYYGHVLLSDNAPILIYQIGTHETRILIDIPENLPSASVKNGGVKGHMRNVVLPSLPESVRPAFVAALDEGKLRSMPNSYLPSARNKTPGLVILGDALNMRHPLTGGGMTVAFNDVVVLRELLSPEKVPSLGDTDRVLQQLSSFHWQRKNGSSVINILAMALYSLFAANDENLRALQRGCFRYFQLGMTSGPMGLLGGLTKKPAVLFGHFFSVAFLSLWLLITESPLYKLPLMLWQCVMVFWTACVVIFPYMLIEAFC</sequence>
<feature type="transmembrane region" description="Helical" evidence="16">
    <location>
        <begin position="400"/>
        <end position="419"/>
    </location>
</feature>
<keyword evidence="13 16" id="KW-0472">Membrane</keyword>
<evidence type="ECO:0000256" key="12">
    <source>
        <dbReference type="ARBA" id="ARBA00023002"/>
    </source>
</evidence>
<comment type="function">
    <text evidence="16">Catalyzes the stereospecific oxidation of squalene to (S)-2,3-epoxysqualene, and is considered to be a rate-limiting enzyme in steroid biosynthesis.</text>
</comment>
<keyword evidence="5 16" id="KW-0285">Flavoprotein</keyword>
<keyword evidence="19" id="KW-1185">Reference proteome</keyword>
<evidence type="ECO:0000256" key="16">
    <source>
        <dbReference type="RuleBase" id="RU367121"/>
    </source>
</evidence>
<dbReference type="GO" id="GO:0005789">
    <property type="term" value="C:endoplasmic reticulum membrane"/>
    <property type="evidence" value="ECO:0007669"/>
    <property type="project" value="UniProtKB-SubCell"/>
</dbReference>
<keyword evidence="10" id="KW-0443">Lipid metabolism</keyword>
<dbReference type="GO" id="GO:0004506">
    <property type="term" value="F:squalene monooxygenase activity"/>
    <property type="evidence" value="ECO:0007669"/>
    <property type="project" value="UniProtKB-UniRule"/>
</dbReference>
<comment type="subcellular location">
    <subcellularLocation>
        <location evidence="3 16">Endoplasmic reticulum membrane</location>
        <topology evidence="3 16">Multi-pass membrane protein</topology>
    </subcellularLocation>
    <subcellularLocation>
        <location evidence="2">Microsome membrane</location>
        <topology evidence="2">Multi-pass membrane protein</topology>
    </subcellularLocation>
</comment>
<dbReference type="STRING" id="1450539.A0A318Z5W4"/>
<dbReference type="InterPro" id="IPR013698">
    <property type="entry name" value="Squalene_epoxidase"/>
</dbReference>
<keyword evidence="7 16" id="KW-0256">Endoplasmic reticulum</keyword>
<dbReference type="Proteomes" id="UP000248349">
    <property type="component" value="Unassembled WGS sequence"/>
</dbReference>
<dbReference type="PRINTS" id="PR00420">
    <property type="entry name" value="RNGMNOXGNASE"/>
</dbReference>
<evidence type="ECO:0000259" key="17">
    <source>
        <dbReference type="Pfam" id="PF08491"/>
    </source>
</evidence>
<gene>
    <name evidence="18" type="ORF">BP01DRAFT_348375</name>
</gene>
<evidence type="ECO:0000256" key="2">
    <source>
        <dbReference type="ARBA" id="ARBA00004154"/>
    </source>
</evidence>
<dbReference type="Gene3D" id="3.50.50.60">
    <property type="entry name" value="FAD/NAD(P)-binding domain"/>
    <property type="match status" value="1"/>
</dbReference>